<organism evidence="3 4">
    <name type="scientific">Magnetofaba australis IT-1</name>
    <dbReference type="NCBI Taxonomy" id="1434232"/>
    <lineage>
        <taxon>Bacteria</taxon>
        <taxon>Pseudomonadati</taxon>
        <taxon>Pseudomonadota</taxon>
        <taxon>Magnetococcia</taxon>
        <taxon>Magnetococcales</taxon>
        <taxon>Magnetococcaceae</taxon>
        <taxon>Magnetofaba</taxon>
    </lineage>
</organism>
<evidence type="ECO:0000313" key="3">
    <source>
        <dbReference type="EMBL" id="OSM04425.1"/>
    </source>
</evidence>
<dbReference type="EMBL" id="LVJN01000019">
    <property type="protein sequence ID" value="OSM04425.1"/>
    <property type="molecule type" value="Genomic_DNA"/>
</dbReference>
<evidence type="ECO:0000256" key="1">
    <source>
        <dbReference type="SAM" id="MobiDB-lite"/>
    </source>
</evidence>
<dbReference type="Proteomes" id="UP000194003">
    <property type="component" value="Unassembled WGS sequence"/>
</dbReference>
<reference evidence="3 4" key="1">
    <citation type="journal article" date="2016" name="BMC Genomics">
        <title>Combined genomic and structural analyses of a cultured magnetotactic bacterium reveals its niche adaptation to a dynamic environment.</title>
        <authorList>
            <person name="Araujo A.C."/>
            <person name="Morillo V."/>
            <person name="Cypriano J."/>
            <person name="Teixeira L.C."/>
            <person name="Leao P."/>
            <person name="Lyra S."/>
            <person name="Almeida L.G."/>
            <person name="Bazylinski D.A."/>
            <person name="Vasconcellos A.T."/>
            <person name="Abreu F."/>
            <person name="Lins U."/>
        </authorList>
    </citation>
    <scope>NUCLEOTIDE SEQUENCE [LARGE SCALE GENOMIC DNA]</scope>
    <source>
        <strain evidence="3 4">IT-1</strain>
    </source>
</reference>
<dbReference type="Pfam" id="PF04015">
    <property type="entry name" value="DUF362"/>
    <property type="match status" value="1"/>
</dbReference>
<evidence type="ECO:0000259" key="2">
    <source>
        <dbReference type="Pfam" id="PF04015"/>
    </source>
</evidence>
<keyword evidence="4" id="KW-1185">Reference proteome</keyword>
<dbReference type="OrthoDB" id="9785671at2"/>
<dbReference type="InterPro" id="IPR006311">
    <property type="entry name" value="TAT_signal"/>
</dbReference>
<comment type="caution">
    <text evidence="3">The sequence shown here is derived from an EMBL/GenBank/DDBJ whole genome shotgun (WGS) entry which is preliminary data.</text>
</comment>
<dbReference type="PROSITE" id="PS51318">
    <property type="entry name" value="TAT"/>
    <property type="match status" value="1"/>
</dbReference>
<dbReference type="AlphaFoldDB" id="A0A1Y2K524"/>
<dbReference type="RefSeq" id="WP_085442511.1">
    <property type="nucleotide sequence ID" value="NZ_LVJN01000019.1"/>
</dbReference>
<evidence type="ECO:0000313" key="4">
    <source>
        <dbReference type="Proteomes" id="UP000194003"/>
    </source>
</evidence>
<dbReference type="STRING" id="1434232.MAIT1_04339"/>
<accession>A0A1Y2K524</accession>
<name>A0A1Y2K524_9PROT</name>
<feature type="domain" description="DUF362" evidence="2">
    <location>
        <begin position="114"/>
        <end position="307"/>
    </location>
</feature>
<dbReference type="InterPro" id="IPR019546">
    <property type="entry name" value="TAT_signal_bac_arc"/>
</dbReference>
<proteinExistence type="predicted"/>
<gene>
    <name evidence="3" type="ORF">MAIT1_04339</name>
</gene>
<protein>
    <submittedName>
        <fullName evidence="3">Putative cytoplasmic protein</fullName>
    </submittedName>
</protein>
<dbReference type="InterPro" id="IPR007160">
    <property type="entry name" value="DUF362"/>
</dbReference>
<feature type="region of interest" description="Disordered" evidence="1">
    <location>
        <begin position="1"/>
        <end position="20"/>
    </location>
</feature>
<dbReference type="NCBIfam" id="TIGR01409">
    <property type="entry name" value="TAT_signal_seq"/>
    <property type="match status" value="1"/>
</dbReference>
<sequence>MSEAETPTPRRRKKQHSIHDRVVTPQSRRDFLRHTAVTAGLAVGAVGIGLAYRSDQPIARAPKILKVLPDFRVDDAPQYPKLAIIRGQDVPRMTRAAVAQLGGIDRFIKKGDRVVIKPNVGWDRQPEQAANTRPELVAAMVMLCREAGAASVTVTDVSLNDPRRCFFRSGIQAAAQEAGADVWLPGNSDFIDTDMGGKLLTEWPVAAAFHEADKLINLPIVKNHSLCHATLAMKNHYGMIGGRRNQLHQDIHQSIVDLAAAAKPTLTVMDATRVLMRNGPTGGSLADVSIENTLIAGTDEVAMDSFALGFLKLESAQLNYLAMGEARGLGVVDWKSLNPREEQVG</sequence>